<dbReference type="PANTHER" id="PTHR33840:SF2">
    <property type="entry name" value="TLE1 PHOSPHOLIPASE DOMAIN-CONTAINING PROTEIN"/>
    <property type="match status" value="1"/>
</dbReference>
<dbReference type="Proteomes" id="UP000053820">
    <property type="component" value="Unassembled WGS sequence"/>
</dbReference>
<evidence type="ECO:0000259" key="2">
    <source>
        <dbReference type="Pfam" id="PF09994"/>
    </source>
</evidence>
<dbReference type="AlphaFoldDB" id="A0A0C9VX97"/>
<dbReference type="Pfam" id="PF09994">
    <property type="entry name" value="T6SS_Tle1-like_cat"/>
    <property type="match status" value="1"/>
</dbReference>
<accession>A0A0C9VX97</accession>
<dbReference type="OrthoDB" id="3264987at2759"/>
<evidence type="ECO:0000313" key="3">
    <source>
        <dbReference type="EMBL" id="KIJ57938.1"/>
    </source>
</evidence>
<dbReference type="PANTHER" id="PTHR33840">
    <property type="match status" value="1"/>
</dbReference>
<dbReference type="InterPro" id="IPR018712">
    <property type="entry name" value="Tle1-like_cat"/>
</dbReference>
<dbReference type="EMBL" id="KN840045">
    <property type="protein sequence ID" value="KIJ57938.1"/>
    <property type="molecule type" value="Genomic_DNA"/>
</dbReference>
<gene>
    <name evidence="3" type="ORF">HYDPIDRAFT_56979</name>
</gene>
<evidence type="ECO:0000313" key="4">
    <source>
        <dbReference type="Proteomes" id="UP000053820"/>
    </source>
</evidence>
<feature type="non-terminal residue" evidence="3">
    <location>
        <position position="93"/>
    </location>
</feature>
<proteinExistence type="predicted"/>
<sequence>HACHFRHALALDERRVKFMPEYFEEMNTQESIRVGHEESGHSAEEDDNSKKSEIKEVWFAGTHSDVGGKSRPGKTSHAGNVSLLWMRQEASSS</sequence>
<feature type="domain" description="T6SS Phospholipase effector Tle1-like catalytic" evidence="2">
    <location>
        <begin position="2"/>
        <end position="89"/>
    </location>
</feature>
<reference evidence="3 4" key="1">
    <citation type="submission" date="2014-04" db="EMBL/GenBank/DDBJ databases">
        <title>Evolutionary Origins and Diversification of the Mycorrhizal Mutualists.</title>
        <authorList>
            <consortium name="DOE Joint Genome Institute"/>
            <consortium name="Mycorrhizal Genomics Consortium"/>
            <person name="Kohler A."/>
            <person name="Kuo A."/>
            <person name="Nagy L.G."/>
            <person name="Floudas D."/>
            <person name="Copeland A."/>
            <person name="Barry K.W."/>
            <person name="Cichocki N."/>
            <person name="Veneault-Fourrey C."/>
            <person name="LaButti K."/>
            <person name="Lindquist E.A."/>
            <person name="Lipzen A."/>
            <person name="Lundell T."/>
            <person name="Morin E."/>
            <person name="Murat C."/>
            <person name="Riley R."/>
            <person name="Ohm R."/>
            <person name="Sun H."/>
            <person name="Tunlid A."/>
            <person name="Henrissat B."/>
            <person name="Grigoriev I.V."/>
            <person name="Hibbett D.S."/>
            <person name="Martin F."/>
        </authorList>
    </citation>
    <scope>NUCLEOTIDE SEQUENCE [LARGE SCALE GENOMIC DNA]</scope>
    <source>
        <strain evidence="3 4">MD-312</strain>
    </source>
</reference>
<organism evidence="3 4">
    <name type="scientific">Hydnomerulius pinastri MD-312</name>
    <dbReference type="NCBI Taxonomy" id="994086"/>
    <lineage>
        <taxon>Eukaryota</taxon>
        <taxon>Fungi</taxon>
        <taxon>Dikarya</taxon>
        <taxon>Basidiomycota</taxon>
        <taxon>Agaricomycotina</taxon>
        <taxon>Agaricomycetes</taxon>
        <taxon>Agaricomycetidae</taxon>
        <taxon>Boletales</taxon>
        <taxon>Boletales incertae sedis</taxon>
        <taxon>Leucogyrophana</taxon>
    </lineage>
</organism>
<feature type="compositionally biased region" description="Basic and acidic residues" evidence="1">
    <location>
        <begin position="33"/>
        <end position="56"/>
    </location>
</feature>
<keyword evidence="4" id="KW-1185">Reference proteome</keyword>
<name>A0A0C9VX97_9AGAM</name>
<dbReference type="HOGENOM" id="CLU_2564707_0_0_1"/>
<feature type="non-terminal residue" evidence="3">
    <location>
        <position position="1"/>
    </location>
</feature>
<feature type="region of interest" description="Disordered" evidence="1">
    <location>
        <begin position="28"/>
        <end position="93"/>
    </location>
</feature>
<protein>
    <recommendedName>
        <fullName evidence="2">T6SS Phospholipase effector Tle1-like catalytic domain-containing protein</fullName>
    </recommendedName>
</protein>
<evidence type="ECO:0000256" key="1">
    <source>
        <dbReference type="SAM" id="MobiDB-lite"/>
    </source>
</evidence>